<keyword evidence="2" id="KW-1185">Reference proteome</keyword>
<dbReference type="PANTHER" id="PTHR31562">
    <property type="entry name" value="PROTEIN CBG18972"/>
    <property type="match status" value="1"/>
</dbReference>
<dbReference type="Pfam" id="PF03314">
    <property type="entry name" value="DUF273"/>
    <property type="match status" value="1"/>
</dbReference>
<dbReference type="AlphaFoldDB" id="A0A016W2D4"/>
<dbReference type="SUPFAM" id="SSF53448">
    <property type="entry name" value="Nucleotide-diphospho-sugar transferases"/>
    <property type="match status" value="1"/>
</dbReference>
<gene>
    <name evidence="1" type="primary">Acey_s0002.g620</name>
    <name evidence="1" type="ORF">Y032_0002g620</name>
</gene>
<dbReference type="PANTHER" id="PTHR31562:SF11">
    <property type="entry name" value="NUCLEOTIDE-DIPHOSPHO-SUGAR TRANSFERASE DOMAIN-CONTAINING PROTEIN"/>
    <property type="match status" value="1"/>
</dbReference>
<organism evidence="1 2">
    <name type="scientific">Ancylostoma ceylanicum</name>
    <dbReference type="NCBI Taxonomy" id="53326"/>
    <lineage>
        <taxon>Eukaryota</taxon>
        <taxon>Metazoa</taxon>
        <taxon>Ecdysozoa</taxon>
        <taxon>Nematoda</taxon>
        <taxon>Chromadorea</taxon>
        <taxon>Rhabditida</taxon>
        <taxon>Rhabditina</taxon>
        <taxon>Rhabditomorpha</taxon>
        <taxon>Strongyloidea</taxon>
        <taxon>Ancylostomatidae</taxon>
        <taxon>Ancylostomatinae</taxon>
        <taxon>Ancylostoma</taxon>
    </lineage>
</organism>
<dbReference type="OrthoDB" id="407658at2759"/>
<sequence>MKKISFSVSMKCYAQLQSYDFLIFNDSHFVNECRQDRIHFRRHCMVAQALNNYDYVLLVDSDIVVVNPQKRIEEFIDPSADIIFYDRFYNWEVAIGSYIVKNTSWSRQFLLGLAAYYKPFPPMMRRNDNVALMARLGFSLSPLNSRRIRTCFRIYDNIKDYYGIVLHAACVRRTFRTNPNHVKIYPKGTAWVRDVWLTNSLWSREDDFMLHGCKERRRSSYNSTGPKLGIADAGGVWYSPFAGSIDLNRCTPGNTSWNYDENLIAKKEDIDNQLRLYSSEVEKEKAKFVDLLTATVFSKFLHP</sequence>
<dbReference type="InterPro" id="IPR029044">
    <property type="entry name" value="Nucleotide-diphossugar_trans"/>
</dbReference>
<evidence type="ECO:0000313" key="1">
    <source>
        <dbReference type="EMBL" id="EYC33133.1"/>
    </source>
</evidence>
<dbReference type="InterPro" id="IPR004988">
    <property type="entry name" value="DUF273"/>
</dbReference>
<accession>A0A016W2D4</accession>
<reference evidence="2" key="1">
    <citation type="journal article" date="2015" name="Nat. Genet.">
        <title>The genome and transcriptome of the zoonotic hookworm Ancylostoma ceylanicum identify infection-specific gene families.</title>
        <authorList>
            <person name="Schwarz E.M."/>
            <person name="Hu Y."/>
            <person name="Antoshechkin I."/>
            <person name="Miller M.M."/>
            <person name="Sternberg P.W."/>
            <person name="Aroian R.V."/>
        </authorList>
    </citation>
    <scope>NUCLEOTIDE SEQUENCE</scope>
    <source>
        <strain evidence="2">HY135</strain>
    </source>
</reference>
<name>A0A016W2D4_9BILA</name>
<dbReference type="Gene3D" id="3.90.550.10">
    <property type="entry name" value="Spore Coat Polysaccharide Biosynthesis Protein SpsA, Chain A"/>
    <property type="match status" value="1"/>
</dbReference>
<dbReference type="EMBL" id="JARK01001338">
    <property type="protein sequence ID" value="EYC33133.1"/>
    <property type="molecule type" value="Genomic_DNA"/>
</dbReference>
<proteinExistence type="predicted"/>
<evidence type="ECO:0000313" key="2">
    <source>
        <dbReference type="Proteomes" id="UP000024635"/>
    </source>
</evidence>
<dbReference type="Proteomes" id="UP000024635">
    <property type="component" value="Unassembled WGS sequence"/>
</dbReference>
<protein>
    <recommendedName>
        <fullName evidence="3">Nucleotide-diphospho-sugar transferase domain-containing protein</fullName>
    </recommendedName>
</protein>
<comment type="caution">
    <text evidence="1">The sequence shown here is derived from an EMBL/GenBank/DDBJ whole genome shotgun (WGS) entry which is preliminary data.</text>
</comment>
<evidence type="ECO:0008006" key="3">
    <source>
        <dbReference type="Google" id="ProtNLM"/>
    </source>
</evidence>